<dbReference type="EMBL" id="GBRH01189301">
    <property type="protein sequence ID" value="JAE08595.1"/>
    <property type="molecule type" value="Transcribed_RNA"/>
</dbReference>
<accession>A0A0A9F6I1</accession>
<reference evidence="2" key="2">
    <citation type="journal article" date="2015" name="Data Brief">
        <title>Shoot transcriptome of the giant reed, Arundo donax.</title>
        <authorList>
            <person name="Barrero R.A."/>
            <person name="Guerrero F.D."/>
            <person name="Moolhuijzen P."/>
            <person name="Goolsby J.A."/>
            <person name="Tidwell J."/>
            <person name="Bellgard S.E."/>
            <person name="Bellgard M.I."/>
        </authorList>
    </citation>
    <scope>NUCLEOTIDE SEQUENCE</scope>
    <source>
        <tissue evidence="2">Shoot tissue taken approximately 20 cm above the soil surface</tissue>
    </source>
</reference>
<reference evidence="2" key="1">
    <citation type="submission" date="2014-09" db="EMBL/GenBank/DDBJ databases">
        <authorList>
            <person name="Magalhaes I.L.F."/>
            <person name="Oliveira U."/>
            <person name="Santos F.R."/>
            <person name="Vidigal T.H.D.A."/>
            <person name="Brescovit A.D."/>
            <person name="Santos A.J."/>
        </authorList>
    </citation>
    <scope>NUCLEOTIDE SEQUENCE</scope>
    <source>
        <tissue evidence="2">Shoot tissue taken approximately 20 cm above the soil surface</tissue>
    </source>
</reference>
<proteinExistence type="predicted"/>
<dbReference type="AlphaFoldDB" id="A0A0A9F6I1"/>
<evidence type="ECO:0000313" key="2">
    <source>
        <dbReference type="EMBL" id="JAE08595.1"/>
    </source>
</evidence>
<sequence length="54" mass="6342">MIFNAFFARRRIRLLSTLVVIITYALLCLRIYMNAILQGIAVTFFTTKRHFATM</sequence>
<keyword evidence="1" id="KW-0812">Transmembrane</keyword>
<organism evidence="2">
    <name type="scientific">Arundo donax</name>
    <name type="common">Giant reed</name>
    <name type="synonym">Donax arundinaceus</name>
    <dbReference type="NCBI Taxonomy" id="35708"/>
    <lineage>
        <taxon>Eukaryota</taxon>
        <taxon>Viridiplantae</taxon>
        <taxon>Streptophyta</taxon>
        <taxon>Embryophyta</taxon>
        <taxon>Tracheophyta</taxon>
        <taxon>Spermatophyta</taxon>
        <taxon>Magnoliopsida</taxon>
        <taxon>Liliopsida</taxon>
        <taxon>Poales</taxon>
        <taxon>Poaceae</taxon>
        <taxon>PACMAD clade</taxon>
        <taxon>Arundinoideae</taxon>
        <taxon>Arundineae</taxon>
        <taxon>Arundo</taxon>
    </lineage>
</organism>
<feature type="transmembrane region" description="Helical" evidence="1">
    <location>
        <begin position="12"/>
        <end position="33"/>
    </location>
</feature>
<keyword evidence="1" id="KW-0472">Membrane</keyword>
<keyword evidence="1" id="KW-1133">Transmembrane helix</keyword>
<evidence type="ECO:0000256" key="1">
    <source>
        <dbReference type="SAM" id="Phobius"/>
    </source>
</evidence>
<name>A0A0A9F6I1_ARUDO</name>
<protein>
    <submittedName>
        <fullName evidence="2">Uncharacterized protein</fullName>
    </submittedName>
</protein>